<dbReference type="EMBL" id="BGPR01273671">
    <property type="protein sequence ID" value="GBN05346.1"/>
    <property type="molecule type" value="Genomic_DNA"/>
</dbReference>
<feature type="non-terminal residue" evidence="1">
    <location>
        <position position="157"/>
    </location>
</feature>
<evidence type="ECO:0000313" key="1">
    <source>
        <dbReference type="EMBL" id="GBN05346.1"/>
    </source>
</evidence>
<evidence type="ECO:0000313" key="2">
    <source>
        <dbReference type="Proteomes" id="UP000499080"/>
    </source>
</evidence>
<keyword evidence="2" id="KW-1185">Reference proteome</keyword>
<dbReference type="GO" id="GO:0071897">
    <property type="term" value="P:DNA biosynthetic process"/>
    <property type="evidence" value="ECO:0007669"/>
    <property type="project" value="UniProtKB-ARBA"/>
</dbReference>
<protein>
    <submittedName>
        <fullName evidence="1">Uncharacterized protein</fullName>
    </submittedName>
</protein>
<comment type="caution">
    <text evidence="1">The sequence shown here is derived from an EMBL/GenBank/DDBJ whole genome shotgun (WGS) entry which is preliminary data.</text>
</comment>
<sequence length="157" mass="17686">MLTSLGLAWQVALKMTDVKLDLFTDIDMHLFIEKGIQGGVSMISHRHTEANHPQCPKYDSSEAINGAMSQPLPVNNLEWLLPEEISLQQICQTPYDSATGYILEVDMEYPPELHDLHNNYPLAPERMTITPNMLSPKAMEILSEMNIKPAPKSEKLV</sequence>
<gene>
    <name evidence="1" type="ORF">AVEN_260351_1</name>
</gene>
<dbReference type="SUPFAM" id="SSF56672">
    <property type="entry name" value="DNA/RNA polymerases"/>
    <property type="match status" value="1"/>
</dbReference>
<reference evidence="1 2" key="1">
    <citation type="journal article" date="2019" name="Sci. Rep.">
        <title>Orb-weaving spider Araneus ventricosus genome elucidates the spidroin gene catalogue.</title>
        <authorList>
            <person name="Kono N."/>
            <person name="Nakamura H."/>
            <person name="Ohtoshi R."/>
            <person name="Moran D.A.P."/>
            <person name="Shinohara A."/>
            <person name="Yoshida Y."/>
            <person name="Fujiwara M."/>
            <person name="Mori M."/>
            <person name="Tomita M."/>
            <person name="Arakawa K."/>
        </authorList>
    </citation>
    <scope>NUCLEOTIDE SEQUENCE [LARGE SCALE GENOMIC DNA]</scope>
</reference>
<accession>A0A4Y2KVF8</accession>
<organism evidence="1 2">
    <name type="scientific">Araneus ventricosus</name>
    <name type="common">Orbweaver spider</name>
    <name type="synonym">Epeira ventricosa</name>
    <dbReference type="NCBI Taxonomy" id="182803"/>
    <lineage>
        <taxon>Eukaryota</taxon>
        <taxon>Metazoa</taxon>
        <taxon>Ecdysozoa</taxon>
        <taxon>Arthropoda</taxon>
        <taxon>Chelicerata</taxon>
        <taxon>Arachnida</taxon>
        <taxon>Araneae</taxon>
        <taxon>Araneomorphae</taxon>
        <taxon>Entelegynae</taxon>
        <taxon>Araneoidea</taxon>
        <taxon>Araneidae</taxon>
        <taxon>Araneus</taxon>
    </lineage>
</organism>
<proteinExistence type="predicted"/>
<dbReference type="AlphaFoldDB" id="A0A4Y2KVF8"/>
<name>A0A4Y2KVF8_ARAVE</name>
<dbReference type="Proteomes" id="UP000499080">
    <property type="component" value="Unassembled WGS sequence"/>
</dbReference>
<dbReference type="InterPro" id="IPR043502">
    <property type="entry name" value="DNA/RNA_pol_sf"/>
</dbReference>